<comment type="caution">
    <text evidence="1">The sequence shown here is derived from an EMBL/GenBank/DDBJ whole genome shotgun (WGS) entry which is preliminary data.</text>
</comment>
<dbReference type="Proteomes" id="UP000238350">
    <property type="component" value="Unassembled WGS sequence"/>
</dbReference>
<dbReference type="GO" id="GO:0016042">
    <property type="term" value="P:lipid catabolic process"/>
    <property type="evidence" value="ECO:0007669"/>
    <property type="project" value="InterPro"/>
</dbReference>
<dbReference type="PANTHER" id="PTHR34853:SF1">
    <property type="entry name" value="LIPASE 5"/>
    <property type="match status" value="1"/>
</dbReference>
<dbReference type="RefSeq" id="XP_024662848.1">
    <property type="nucleotide sequence ID" value="XM_024807080.1"/>
</dbReference>
<dbReference type="SMR" id="A0A2T0FD22"/>
<dbReference type="InterPro" id="IPR005152">
    <property type="entry name" value="Lipase_secreted"/>
</dbReference>
<evidence type="ECO:0000313" key="1">
    <source>
        <dbReference type="EMBL" id="PRT52902.1"/>
    </source>
</evidence>
<dbReference type="GO" id="GO:0004806">
    <property type="term" value="F:triacylglycerol lipase activity"/>
    <property type="evidence" value="ECO:0007669"/>
    <property type="project" value="InterPro"/>
</dbReference>
<dbReference type="EMBL" id="NDIQ01000001">
    <property type="protein sequence ID" value="PRT52902.1"/>
    <property type="molecule type" value="Genomic_DNA"/>
</dbReference>
<dbReference type="PANTHER" id="PTHR34853">
    <property type="match status" value="1"/>
</dbReference>
<evidence type="ECO:0000313" key="2">
    <source>
        <dbReference type="Proteomes" id="UP000238350"/>
    </source>
</evidence>
<organism evidence="1 2">
    <name type="scientific">Wickerhamiella sorbophila</name>
    <dbReference type="NCBI Taxonomy" id="45607"/>
    <lineage>
        <taxon>Eukaryota</taxon>
        <taxon>Fungi</taxon>
        <taxon>Dikarya</taxon>
        <taxon>Ascomycota</taxon>
        <taxon>Saccharomycotina</taxon>
        <taxon>Dipodascomycetes</taxon>
        <taxon>Dipodascales</taxon>
        <taxon>Trichomonascaceae</taxon>
        <taxon>Wickerhamiella</taxon>
    </lineage>
</organism>
<dbReference type="Pfam" id="PF03583">
    <property type="entry name" value="LIP"/>
    <property type="match status" value="1"/>
</dbReference>
<gene>
    <name evidence="1" type="ORF">B9G98_00522</name>
</gene>
<dbReference type="GeneID" id="36514271"/>
<dbReference type="Gene3D" id="3.40.50.1820">
    <property type="entry name" value="alpha/beta hydrolase"/>
    <property type="match status" value="1"/>
</dbReference>
<dbReference type="OrthoDB" id="2373480at2759"/>
<name>A0A2T0FD22_9ASCO</name>
<keyword evidence="2" id="KW-1185">Reference proteome</keyword>
<sequence>MLNPIRLLALTFFADPSFNQKVKDGSVTSLPSIGGIPGISGQPSLPANFISEGLSEPGTWPSLPSFDIPPSIFSWVGDNHQYPQTPAKDPFYDPPLSTYQNLKNGDVIAIRPVGLKALFPELSRAYQISYRSESATGNPTVDVTTVLIPKNYDGKHVVSWQDWEDSNNLKCAPSYLFEAGIRDPTVDLMMLQGWALNVPDHEGLNSAFAAGYKSGKATLDSIRALKNAASQINLSYEEVGLYGYSGGSIATGFAIELQPSYAPDVQIKAASMGGVVASLNATFYTINKSLFAGFAFAGLYGLATEYGFYETLEANIKADSRNRANEVLDHCLIWDILNYVGEDVFDYTTLGPQAVNVPAIKDTLEREHMGFAVPKVPIFIHQGASDEIAPVGKVDDLVNFYCQNGVDVIYERDNGVGHIIEMVVGVANVIQYFQKVFNDNYVPPSCSNYQQAVSNNNLNQASPSDKQALNRAILGDYSGYGLQRAPLF</sequence>
<protein>
    <submittedName>
        <fullName evidence="1">Lipase A</fullName>
    </submittedName>
</protein>
<dbReference type="InterPro" id="IPR029058">
    <property type="entry name" value="AB_hydrolase_fold"/>
</dbReference>
<dbReference type="SUPFAM" id="SSF53474">
    <property type="entry name" value="alpha/beta-Hydrolases"/>
    <property type="match status" value="1"/>
</dbReference>
<accession>A0A2T0FD22</accession>
<dbReference type="AlphaFoldDB" id="A0A2T0FD22"/>
<proteinExistence type="predicted"/>
<dbReference type="Gene3D" id="1.10.260.130">
    <property type="match status" value="1"/>
</dbReference>
<reference evidence="1 2" key="1">
    <citation type="submission" date="2017-04" db="EMBL/GenBank/DDBJ databases">
        <title>Genome sequencing of [Candida] sorbophila.</title>
        <authorList>
            <person name="Ahn J.O."/>
        </authorList>
    </citation>
    <scope>NUCLEOTIDE SEQUENCE [LARGE SCALE GENOMIC DNA]</scope>
    <source>
        <strain evidence="1 2">DS02</strain>
    </source>
</reference>